<dbReference type="Proteomes" id="UP001374579">
    <property type="component" value="Unassembled WGS sequence"/>
</dbReference>
<dbReference type="SUPFAM" id="SSF53474">
    <property type="entry name" value="alpha/beta-Hydrolases"/>
    <property type="match status" value="1"/>
</dbReference>
<feature type="domain" description="Dienelactone hydrolase" evidence="1">
    <location>
        <begin position="59"/>
        <end position="265"/>
    </location>
</feature>
<dbReference type="GO" id="GO:0016787">
    <property type="term" value="F:hydrolase activity"/>
    <property type="evidence" value="ECO:0007669"/>
    <property type="project" value="InterPro"/>
</dbReference>
<dbReference type="EMBL" id="JBAMIC010000022">
    <property type="protein sequence ID" value="KAK7091908.1"/>
    <property type="molecule type" value="Genomic_DNA"/>
</dbReference>
<evidence type="ECO:0000259" key="1">
    <source>
        <dbReference type="Pfam" id="PF01738"/>
    </source>
</evidence>
<accession>A0AAN9G1H6</accession>
<proteinExistence type="predicted"/>
<sequence length="267" mass="28754">MTRILCVLKTLYPTPAAGISKVFTLYSTSLQLNRCFSITTATMSKISVPSDNAAGPVPAVLFGDPSKTKRGVVVLQEWWGLNQQIQDEAKQIAEEGTFVTIVPDLYRGKLATDNEAAGHLMGNLDWPGAVKDIEGCVRYLKEKGCKKVGVTGFCMGGALSLASAALVKEVDAAAPFYGIPGADLADVSKIKVPVQCHFGDSDEVAGFSDPPSQKALQEKLKAGKVNFEFFSYPGCKHAFTNSTSANFNKDAFTLALKRVVEFFQKNL</sequence>
<dbReference type="InterPro" id="IPR051049">
    <property type="entry name" value="Dienelactone_hydrolase-like"/>
</dbReference>
<keyword evidence="3" id="KW-1185">Reference proteome</keyword>
<dbReference type="AlphaFoldDB" id="A0AAN9G1H6"/>
<dbReference type="PANTHER" id="PTHR46623">
    <property type="entry name" value="CARBOXYMETHYLENEBUTENOLIDASE-RELATED"/>
    <property type="match status" value="1"/>
</dbReference>
<gene>
    <name evidence="2" type="ORF">V1264_009525</name>
</gene>
<evidence type="ECO:0000313" key="3">
    <source>
        <dbReference type="Proteomes" id="UP001374579"/>
    </source>
</evidence>
<protein>
    <recommendedName>
        <fullName evidence="1">Dienelactone hydrolase domain-containing protein</fullName>
    </recommendedName>
</protein>
<dbReference type="Pfam" id="PF01738">
    <property type="entry name" value="DLH"/>
    <property type="match status" value="1"/>
</dbReference>
<name>A0AAN9G1H6_9CAEN</name>
<dbReference type="PANTHER" id="PTHR46623:SF6">
    <property type="entry name" value="ALPHA_BETA-HYDROLASES SUPERFAMILY PROTEIN"/>
    <property type="match status" value="1"/>
</dbReference>
<organism evidence="2 3">
    <name type="scientific">Littorina saxatilis</name>
    <dbReference type="NCBI Taxonomy" id="31220"/>
    <lineage>
        <taxon>Eukaryota</taxon>
        <taxon>Metazoa</taxon>
        <taxon>Spiralia</taxon>
        <taxon>Lophotrochozoa</taxon>
        <taxon>Mollusca</taxon>
        <taxon>Gastropoda</taxon>
        <taxon>Caenogastropoda</taxon>
        <taxon>Littorinimorpha</taxon>
        <taxon>Littorinoidea</taxon>
        <taxon>Littorinidae</taxon>
        <taxon>Littorina</taxon>
    </lineage>
</organism>
<dbReference type="InterPro" id="IPR002925">
    <property type="entry name" value="Dienelactn_hydro"/>
</dbReference>
<dbReference type="Gene3D" id="3.40.50.1820">
    <property type="entry name" value="alpha/beta hydrolase"/>
    <property type="match status" value="1"/>
</dbReference>
<evidence type="ECO:0000313" key="2">
    <source>
        <dbReference type="EMBL" id="KAK7091908.1"/>
    </source>
</evidence>
<dbReference type="InterPro" id="IPR029058">
    <property type="entry name" value="AB_hydrolase_fold"/>
</dbReference>
<reference evidence="2 3" key="1">
    <citation type="submission" date="2024-02" db="EMBL/GenBank/DDBJ databases">
        <title>Chromosome-scale genome assembly of the rough periwinkle Littorina saxatilis.</title>
        <authorList>
            <person name="De Jode A."/>
            <person name="Faria R."/>
            <person name="Formenti G."/>
            <person name="Sims Y."/>
            <person name="Smith T.P."/>
            <person name="Tracey A."/>
            <person name="Wood J.M.D."/>
            <person name="Zagrodzka Z.B."/>
            <person name="Johannesson K."/>
            <person name="Butlin R.K."/>
            <person name="Leder E.H."/>
        </authorList>
    </citation>
    <scope>NUCLEOTIDE SEQUENCE [LARGE SCALE GENOMIC DNA]</scope>
    <source>
        <strain evidence="2">Snail1</strain>
        <tissue evidence="2">Muscle</tissue>
    </source>
</reference>
<comment type="caution">
    <text evidence="2">The sequence shown here is derived from an EMBL/GenBank/DDBJ whole genome shotgun (WGS) entry which is preliminary data.</text>
</comment>